<organism evidence="1 2">
    <name type="scientific">Fuerstiella marisgermanici</name>
    <dbReference type="NCBI Taxonomy" id="1891926"/>
    <lineage>
        <taxon>Bacteria</taxon>
        <taxon>Pseudomonadati</taxon>
        <taxon>Planctomycetota</taxon>
        <taxon>Planctomycetia</taxon>
        <taxon>Planctomycetales</taxon>
        <taxon>Planctomycetaceae</taxon>
        <taxon>Fuerstiella</taxon>
    </lineage>
</organism>
<accession>A0A1P8WE09</accession>
<gene>
    <name evidence="1" type="ORF">Fuma_01894</name>
</gene>
<evidence type="ECO:0000313" key="2">
    <source>
        <dbReference type="Proteomes" id="UP000187735"/>
    </source>
</evidence>
<sequence length="158" mass="18625">MSQFHPRDLAMSECSDRIMNELQQYSTFHTLLLDDLRELLEERLDAENSRWVHAIVDQLCTNLQREFALEDQAGYLEEVLERFPNWLQRVERLRRNRLGLIGDLKQLQGKLNNPPDQMPIANSLRDKFRSWADRLADHKRQENILLLDAVNLDVGEGE</sequence>
<protein>
    <recommendedName>
        <fullName evidence="3">Hemerythrin-like domain-containing protein</fullName>
    </recommendedName>
</protein>
<dbReference type="AlphaFoldDB" id="A0A1P8WE09"/>
<keyword evidence="2" id="KW-1185">Reference proteome</keyword>
<dbReference type="KEGG" id="fmr:Fuma_01894"/>
<dbReference type="EMBL" id="CP017641">
    <property type="protein sequence ID" value="APZ92284.1"/>
    <property type="molecule type" value="Genomic_DNA"/>
</dbReference>
<name>A0A1P8WE09_9PLAN</name>
<proteinExistence type="predicted"/>
<evidence type="ECO:0008006" key="3">
    <source>
        <dbReference type="Google" id="ProtNLM"/>
    </source>
</evidence>
<dbReference type="Proteomes" id="UP000187735">
    <property type="component" value="Chromosome"/>
</dbReference>
<evidence type="ECO:0000313" key="1">
    <source>
        <dbReference type="EMBL" id="APZ92284.1"/>
    </source>
</evidence>
<reference evidence="1 2" key="1">
    <citation type="journal article" date="2016" name="Front. Microbiol.">
        <title>Fuerstia marisgermanicae gen. nov., sp. nov., an Unusual Member of the Phylum Planctomycetes from the German Wadden Sea.</title>
        <authorList>
            <person name="Kohn T."/>
            <person name="Heuer A."/>
            <person name="Jogler M."/>
            <person name="Vollmers J."/>
            <person name="Boedeker C."/>
            <person name="Bunk B."/>
            <person name="Rast P."/>
            <person name="Borchert D."/>
            <person name="Glockner I."/>
            <person name="Freese H.M."/>
            <person name="Klenk H.P."/>
            <person name="Overmann J."/>
            <person name="Kaster A.K."/>
            <person name="Rohde M."/>
            <person name="Wiegand S."/>
            <person name="Jogler C."/>
        </authorList>
    </citation>
    <scope>NUCLEOTIDE SEQUENCE [LARGE SCALE GENOMIC DNA]</scope>
    <source>
        <strain evidence="1 2">NH11</strain>
    </source>
</reference>